<dbReference type="SMART" id="SM00767">
    <property type="entry name" value="DCD"/>
    <property type="match status" value="1"/>
</dbReference>
<dbReference type="PANTHER" id="PTHR46444">
    <property type="entry name" value="DCD (DEVELOPMENT AND CELL DEATH) DOMAIN PROTEIN-RELATED"/>
    <property type="match status" value="1"/>
</dbReference>
<organism evidence="2">
    <name type="scientific">Sesamum latifolium</name>
    <dbReference type="NCBI Taxonomy" id="2727402"/>
    <lineage>
        <taxon>Eukaryota</taxon>
        <taxon>Viridiplantae</taxon>
        <taxon>Streptophyta</taxon>
        <taxon>Embryophyta</taxon>
        <taxon>Tracheophyta</taxon>
        <taxon>Spermatophyta</taxon>
        <taxon>Magnoliopsida</taxon>
        <taxon>eudicotyledons</taxon>
        <taxon>Gunneridae</taxon>
        <taxon>Pentapetalae</taxon>
        <taxon>asterids</taxon>
        <taxon>lamiids</taxon>
        <taxon>Lamiales</taxon>
        <taxon>Pedaliaceae</taxon>
        <taxon>Sesamum</taxon>
    </lineage>
</organism>
<dbReference type="PANTHER" id="PTHR46444:SF9">
    <property type="entry name" value="DCD (DEVELOPMENT AND CELL DEATH) DOMAIN PROTEIN"/>
    <property type="match status" value="1"/>
</dbReference>
<comment type="caution">
    <text evidence="2">The sequence shown here is derived from an EMBL/GenBank/DDBJ whole genome shotgun (WGS) entry which is preliminary data.</text>
</comment>
<feature type="domain" description="DCD" evidence="1">
    <location>
        <begin position="21"/>
        <end position="151"/>
    </location>
</feature>
<accession>A0AAW2WM69</accession>
<reference evidence="2" key="2">
    <citation type="journal article" date="2024" name="Plant">
        <title>Genomic evolution and insights into agronomic trait innovations of Sesamum species.</title>
        <authorList>
            <person name="Miao H."/>
            <person name="Wang L."/>
            <person name="Qu L."/>
            <person name="Liu H."/>
            <person name="Sun Y."/>
            <person name="Le M."/>
            <person name="Wang Q."/>
            <person name="Wei S."/>
            <person name="Zheng Y."/>
            <person name="Lin W."/>
            <person name="Duan Y."/>
            <person name="Cao H."/>
            <person name="Xiong S."/>
            <person name="Wang X."/>
            <person name="Wei L."/>
            <person name="Li C."/>
            <person name="Ma Q."/>
            <person name="Ju M."/>
            <person name="Zhao R."/>
            <person name="Li G."/>
            <person name="Mu C."/>
            <person name="Tian Q."/>
            <person name="Mei H."/>
            <person name="Zhang T."/>
            <person name="Gao T."/>
            <person name="Zhang H."/>
        </authorList>
    </citation>
    <scope>NUCLEOTIDE SEQUENCE</scope>
    <source>
        <strain evidence="2">KEN1</strain>
    </source>
</reference>
<dbReference type="AlphaFoldDB" id="A0AAW2WM69"/>
<dbReference type="InterPro" id="IPR013989">
    <property type="entry name" value="Dev_and_cell_death_domain"/>
</dbReference>
<name>A0AAW2WM69_9LAMI</name>
<gene>
    <name evidence="2" type="ORF">Slati_1955300</name>
</gene>
<sequence length="439" mass="50202">MGQLAGGPMEFDEDNGAAGSIPEFGAIFMSSTMTKKECFRHRIFALPSSKAEFVKHVKAGMVLFLFDFEKRQLFGVYQASSDGAMDIVPHGFKYSGKHFPAQVRFASIWYCDPLPEREFRDAIRENYFSAKKFNFGLSEDQVRRLLSLFSSRKLKNKMPSYPLAEVLVGAAGKDRGLVGEDRFASQREYIEPTEYDEFNSAVFCDYQSNSLARAKEDEVLVDDVVNTEGKLYHFAEGDILAKRRRIDNDVRLITNDLEENGVYNYGTLRPFHIDSPKDSSDDEVIRLADVRQLLTVERVRNEKQVDKVHNPVLSPEYTMDPLNVRTTDDDRVMQRNTLFGEYNIGNSFGRVFANDHYGKPLDKSKHRGDRLLFDHCVQRGRSVCDSVKHMSYSGGDLNLQRPARELIDDHQCSMNWKLKSKNHLDCDRSPVSAFVKVYA</sequence>
<dbReference type="EMBL" id="JACGWN010000007">
    <property type="protein sequence ID" value="KAL0442326.1"/>
    <property type="molecule type" value="Genomic_DNA"/>
</dbReference>
<proteinExistence type="predicted"/>
<protein>
    <recommendedName>
        <fullName evidence="1">DCD domain-containing protein</fullName>
    </recommendedName>
</protein>
<reference evidence="2" key="1">
    <citation type="submission" date="2020-06" db="EMBL/GenBank/DDBJ databases">
        <authorList>
            <person name="Li T."/>
            <person name="Hu X."/>
            <person name="Zhang T."/>
            <person name="Song X."/>
            <person name="Zhang H."/>
            <person name="Dai N."/>
            <person name="Sheng W."/>
            <person name="Hou X."/>
            <person name="Wei L."/>
        </authorList>
    </citation>
    <scope>NUCLEOTIDE SEQUENCE</scope>
    <source>
        <strain evidence="2">KEN1</strain>
        <tissue evidence="2">Leaf</tissue>
    </source>
</reference>
<dbReference type="PROSITE" id="PS51222">
    <property type="entry name" value="DCD"/>
    <property type="match status" value="1"/>
</dbReference>
<dbReference type="Pfam" id="PF10539">
    <property type="entry name" value="Dev_Cell_Death"/>
    <property type="match status" value="1"/>
</dbReference>
<evidence type="ECO:0000259" key="1">
    <source>
        <dbReference type="PROSITE" id="PS51222"/>
    </source>
</evidence>
<evidence type="ECO:0000313" key="2">
    <source>
        <dbReference type="EMBL" id="KAL0442326.1"/>
    </source>
</evidence>